<protein>
    <recommendedName>
        <fullName evidence="1">Uroporphyrinogen decarboxylase (URO-D) domain-containing protein</fullName>
    </recommendedName>
</protein>
<feature type="domain" description="Uroporphyrinogen decarboxylase (URO-D)" evidence="1">
    <location>
        <begin position="148"/>
        <end position="270"/>
    </location>
</feature>
<dbReference type="Pfam" id="PF01208">
    <property type="entry name" value="URO-D"/>
    <property type="match status" value="1"/>
</dbReference>
<dbReference type="Gene3D" id="3.20.20.210">
    <property type="match status" value="1"/>
</dbReference>
<reference evidence="2 3" key="1">
    <citation type="submission" date="2020-08" db="EMBL/GenBank/DDBJ databases">
        <authorList>
            <person name="Liu C."/>
            <person name="Sun Q."/>
        </authorList>
    </citation>
    <scope>NUCLEOTIDE SEQUENCE [LARGE SCALE GENOMIC DNA]</scope>
    <source>
        <strain evidence="2 3">NSJ-29</strain>
    </source>
</reference>
<evidence type="ECO:0000313" key="3">
    <source>
        <dbReference type="Proteomes" id="UP000515860"/>
    </source>
</evidence>
<dbReference type="PANTHER" id="PTHR47099:SF1">
    <property type="entry name" value="METHYLCOBAMIDE:COM METHYLTRANSFERASE MTBA"/>
    <property type="match status" value="1"/>
</dbReference>
<keyword evidence="3" id="KW-1185">Reference proteome</keyword>
<dbReference type="KEGG" id="whj:H9Q79_14890"/>
<dbReference type="EMBL" id="CP060635">
    <property type="protein sequence ID" value="QNM08157.1"/>
    <property type="molecule type" value="Genomic_DNA"/>
</dbReference>
<dbReference type="Proteomes" id="UP000515860">
    <property type="component" value="Chromosome"/>
</dbReference>
<dbReference type="AlphaFoldDB" id="A0A7G9GBH5"/>
<dbReference type="GO" id="GO:0004853">
    <property type="term" value="F:uroporphyrinogen decarboxylase activity"/>
    <property type="evidence" value="ECO:0007669"/>
    <property type="project" value="InterPro"/>
</dbReference>
<organism evidence="2 3">
    <name type="scientific">Wansuia hejianensis</name>
    <dbReference type="NCBI Taxonomy" id="2763667"/>
    <lineage>
        <taxon>Bacteria</taxon>
        <taxon>Bacillati</taxon>
        <taxon>Bacillota</taxon>
        <taxon>Clostridia</taxon>
        <taxon>Lachnospirales</taxon>
        <taxon>Lachnospiraceae</taxon>
        <taxon>Wansuia</taxon>
    </lineage>
</organism>
<dbReference type="RefSeq" id="WP_118648585.1">
    <property type="nucleotide sequence ID" value="NZ_CP060635.1"/>
</dbReference>
<dbReference type="InterPro" id="IPR000257">
    <property type="entry name" value="Uroporphyrinogen_deCOase"/>
</dbReference>
<dbReference type="SUPFAM" id="SSF51726">
    <property type="entry name" value="UROD/MetE-like"/>
    <property type="match status" value="1"/>
</dbReference>
<accession>A0A7G9GBH5</accession>
<dbReference type="InterPro" id="IPR052024">
    <property type="entry name" value="Methanogen_methyltrans"/>
</dbReference>
<evidence type="ECO:0000313" key="2">
    <source>
        <dbReference type="EMBL" id="QNM08157.1"/>
    </source>
</evidence>
<dbReference type="GO" id="GO:0006779">
    <property type="term" value="P:porphyrin-containing compound biosynthetic process"/>
    <property type="evidence" value="ECO:0007669"/>
    <property type="project" value="InterPro"/>
</dbReference>
<name>A0A7G9GBH5_9FIRM</name>
<dbReference type="InterPro" id="IPR038071">
    <property type="entry name" value="UROD/MetE-like_sf"/>
</dbReference>
<sequence>MGEYAFRPEIELQDIGEYKPVPKMYGMPGRAARKFNSPITPKENFLRIARKEKPLWIPNVSAEFNSIQPQVMPDASARCHGGTDWFGIEWEYEPRSNAAMVKPGTRRLSDITKWREELVWPDLKKIDWAKDYEETYAPFMEPDRATNFAIVNGCFERLGDLTSFADCLMYLIEEEEEVTALFSRFTDFHIELMEVARKYYGADLITFHDDMGTQISTFMSPSMFEDIMVPQYRRMTDAAHEMGLYVNYHSCGCVGTLIPHYIEAGFDFWEGQDNCNDKKGLMDKYGAQLAQLSVYTPNPNCTDEEYIAQIVKNIEELGAAGRYMCWYVPTKPDCRLDAAEAIYVTGRKMMCGEE</sequence>
<dbReference type="PANTHER" id="PTHR47099">
    <property type="entry name" value="METHYLCOBAMIDE:COM METHYLTRANSFERASE MTBA"/>
    <property type="match status" value="1"/>
</dbReference>
<gene>
    <name evidence="2" type="ORF">H9Q79_14890</name>
</gene>
<proteinExistence type="predicted"/>
<evidence type="ECO:0000259" key="1">
    <source>
        <dbReference type="Pfam" id="PF01208"/>
    </source>
</evidence>